<dbReference type="EMBL" id="CP108195">
    <property type="protein sequence ID" value="WTS11667.1"/>
    <property type="molecule type" value="Genomic_DNA"/>
</dbReference>
<sequence length="67" mass="6874">MTVLHPDDATASKAQVQLRINGAWQPLGPLDGSVATLRAPAGTSADAVRPAWDDGSPAPVVSEVIVK</sequence>
<proteinExistence type="predicted"/>
<accession>A0AAU1U1G2</accession>
<dbReference type="AlphaFoldDB" id="A0AAU1U1G2"/>
<protein>
    <submittedName>
        <fullName evidence="1">Uncharacterized protein</fullName>
    </submittedName>
</protein>
<reference evidence="1" key="1">
    <citation type="submission" date="2022-10" db="EMBL/GenBank/DDBJ databases">
        <title>The complete genomes of actinobacterial strains from the NBC collection.</title>
        <authorList>
            <person name="Joergensen T.S."/>
            <person name="Alvarez Arevalo M."/>
            <person name="Sterndorff E.B."/>
            <person name="Faurdal D."/>
            <person name="Vuksanovic O."/>
            <person name="Mourched A.-S."/>
            <person name="Charusanti P."/>
            <person name="Shaw S."/>
            <person name="Blin K."/>
            <person name="Weber T."/>
        </authorList>
    </citation>
    <scope>NUCLEOTIDE SEQUENCE</scope>
    <source>
        <strain evidence="1">NBC_00119</strain>
    </source>
</reference>
<evidence type="ECO:0000313" key="1">
    <source>
        <dbReference type="EMBL" id="WTS11667.1"/>
    </source>
</evidence>
<name>A0AAU1U1G2_9ACTN</name>
<gene>
    <name evidence="1" type="ORF">OHU69_11805</name>
</gene>
<organism evidence="1">
    <name type="scientific">Streptomyces sp. NBC_00119</name>
    <dbReference type="NCBI Taxonomy" id="2975659"/>
    <lineage>
        <taxon>Bacteria</taxon>
        <taxon>Bacillati</taxon>
        <taxon>Actinomycetota</taxon>
        <taxon>Actinomycetes</taxon>
        <taxon>Kitasatosporales</taxon>
        <taxon>Streptomycetaceae</taxon>
        <taxon>Streptomyces</taxon>
    </lineage>
</organism>